<keyword evidence="5 14" id="KW-0808">Transferase</keyword>
<evidence type="ECO:0000256" key="4">
    <source>
        <dbReference type="ARBA" id="ARBA00022475"/>
    </source>
</evidence>
<evidence type="ECO:0000256" key="12">
    <source>
        <dbReference type="ARBA" id="ARBA00042475"/>
    </source>
</evidence>
<comment type="pathway">
    <text evidence="2 14">Porphyrin-containing compound metabolism; heme O biosynthesis; heme O from protoheme: step 1/1.</text>
</comment>
<evidence type="ECO:0000313" key="16">
    <source>
        <dbReference type="EMBL" id="SCC82604.1"/>
    </source>
</evidence>
<dbReference type="PANTHER" id="PTHR43448">
    <property type="entry name" value="PROTOHEME IX FARNESYLTRANSFERASE, MITOCHONDRIAL"/>
    <property type="match status" value="1"/>
</dbReference>
<dbReference type="PANTHER" id="PTHR43448:SF7">
    <property type="entry name" value="4-HYDROXYBENZOATE SOLANESYLTRANSFERASE"/>
    <property type="match status" value="1"/>
</dbReference>
<dbReference type="STRING" id="1653334.GA0071312_3610"/>
<feature type="transmembrane region" description="Helical" evidence="14">
    <location>
        <begin position="239"/>
        <end position="256"/>
    </location>
</feature>
<gene>
    <name evidence="15" type="primary">cyoE</name>
    <name evidence="14" type="synonym">ctaB</name>
    <name evidence="16" type="ORF">GA0071312_3610</name>
    <name evidence="15" type="ORF">HLUCCO17_01090</name>
</gene>
<feature type="transmembrane region" description="Helical" evidence="14">
    <location>
        <begin position="45"/>
        <end position="64"/>
    </location>
</feature>
<comment type="similarity">
    <text evidence="14">Belongs to the UbiA prenyltransferase family. Protoheme IX farnesyltransferase subfamily.</text>
</comment>
<evidence type="ECO:0000256" key="2">
    <source>
        <dbReference type="ARBA" id="ARBA00004919"/>
    </source>
</evidence>
<keyword evidence="8 14" id="KW-0350">Heme biosynthesis</keyword>
<evidence type="ECO:0000313" key="17">
    <source>
        <dbReference type="Proteomes" id="UP000050497"/>
    </source>
</evidence>
<dbReference type="OrthoDB" id="9814417at2"/>
<dbReference type="UniPathway" id="UPA00834">
    <property type="reaction ID" value="UER00712"/>
</dbReference>
<dbReference type="NCBIfam" id="NF003349">
    <property type="entry name" value="PRK04375.1-2"/>
    <property type="match status" value="1"/>
</dbReference>
<feature type="transmembrane region" description="Helical" evidence="14">
    <location>
        <begin position="111"/>
        <end position="131"/>
    </location>
</feature>
<feature type="transmembrane region" description="Helical" evidence="14">
    <location>
        <begin position="294"/>
        <end position="314"/>
    </location>
</feature>
<organism evidence="15 17">
    <name type="scientific">Saliniramus fredricksonii</name>
    <dbReference type="NCBI Taxonomy" id="1653334"/>
    <lineage>
        <taxon>Bacteria</taxon>
        <taxon>Pseudomonadati</taxon>
        <taxon>Pseudomonadota</taxon>
        <taxon>Alphaproteobacteria</taxon>
        <taxon>Hyphomicrobiales</taxon>
        <taxon>Salinarimonadaceae</taxon>
        <taxon>Saliniramus</taxon>
    </lineage>
</organism>
<evidence type="ECO:0000256" key="14">
    <source>
        <dbReference type="HAMAP-Rule" id="MF_00154"/>
    </source>
</evidence>
<dbReference type="CDD" id="cd13957">
    <property type="entry name" value="PT_UbiA_Cox10"/>
    <property type="match status" value="1"/>
</dbReference>
<dbReference type="GO" id="GO:0005886">
    <property type="term" value="C:plasma membrane"/>
    <property type="evidence" value="ECO:0007669"/>
    <property type="project" value="UniProtKB-SubCell"/>
</dbReference>
<dbReference type="InterPro" id="IPR006369">
    <property type="entry name" value="Protohaem_IX_farnesylTrfase"/>
</dbReference>
<dbReference type="GO" id="GO:0008495">
    <property type="term" value="F:protoheme IX farnesyltransferase activity"/>
    <property type="evidence" value="ECO:0007669"/>
    <property type="project" value="UniProtKB-UniRule"/>
</dbReference>
<dbReference type="AlphaFoldDB" id="A0A0P7Y5V9"/>
<dbReference type="InterPro" id="IPR044878">
    <property type="entry name" value="UbiA_sf"/>
</dbReference>
<evidence type="ECO:0000313" key="18">
    <source>
        <dbReference type="Proteomes" id="UP000182800"/>
    </source>
</evidence>
<dbReference type="RefSeq" id="WP_083204733.1">
    <property type="nucleotide sequence ID" value="NZ_FMBM01000003.1"/>
</dbReference>
<evidence type="ECO:0000256" key="6">
    <source>
        <dbReference type="ARBA" id="ARBA00022692"/>
    </source>
</evidence>
<reference evidence="16 18" key="2">
    <citation type="submission" date="2016-08" db="EMBL/GenBank/DDBJ databases">
        <authorList>
            <person name="Varghese N."/>
            <person name="Submissions Spin"/>
        </authorList>
    </citation>
    <scope>NUCLEOTIDE SEQUENCE [LARGE SCALE GENOMIC DNA]</scope>
    <source>
        <strain evidence="16 18">HL-109</strain>
    </source>
</reference>
<evidence type="ECO:0000256" key="9">
    <source>
        <dbReference type="ARBA" id="ARBA00023136"/>
    </source>
</evidence>
<dbReference type="HAMAP" id="MF_00154">
    <property type="entry name" value="CyoE_CtaB"/>
    <property type="match status" value="1"/>
</dbReference>
<comment type="function">
    <text evidence="14">Converts heme B (protoheme IX) to heme O by substitution of the vinyl group on carbon 2 of heme B porphyrin ring with a hydroxyethyl farnesyl side group.</text>
</comment>
<feature type="transmembrane region" description="Helical" evidence="14">
    <location>
        <begin position="262"/>
        <end position="282"/>
    </location>
</feature>
<feature type="transmembrane region" description="Helical" evidence="14">
    <location>
        <begin position="166"/>
        <end position="187"/>
    </location>
</feature>
<keyword evidence="7 14" id="KW-1133">Transmembrane helix</keyword>
<evidence type="ECO:0000313" key="15">
    <source>
        <dbReference type="EMBL" id="KPQ12719.1"/>
    </source>
</evidence>
<dbReference type="GO" id="GO:0048034">
    <property type="term" value="P:heme O biosynthetic process"/>
    <property type="evidence" value="ECO:0007669"/>
    <property type="project" value="UniProtKB-UniRule"/>
</dbReference>
<evidence type="ECO:0000256" key="8">
    <source>
        <dbReference type="ARBA" id="ARBA00023133"/>
    </source>
</evidence>
<keyword evidence="18" id="KW-1185">Reference proteome</keyword>
<dbReference type="InterPro" id="IPR000537">
    <property type="entry name" value="UbiA_prenyltransferase"/>
</dbReference>
<dbReference type="Pfam" id="PF01040">
    <property type="entry name" value="UbiA"/>
    <property type="match status" value="1"/>
</dbReference>
<comment type="subcellular location">
    <subcellularLocation>
        <location evidence="1 14">Cell membrane</location>
        <topology evidence="1 14">Multi-pass membrane protein</topology>
    </subcellularLocation>
</comment>
<evidence type="ECO:0000256" key="1">
    <source>
        <dbReference type="ARBA" id="ARBA00004651"/>
    </source>
</evidence>
<name>A0A0P7Y5V9_9HYPH</name>
<evidence type="ECO:0000256" key="5">
    <source>
        <dbReference type="ARBA" id="ARBA00022679"/>
    </source>
</evidence>
<accession>A0A0P7Y5V9</accession>
<feature type="transmembrane region" description="Helical" evidence="14">
    <location>
        <begin position="70"/>
        <end position="90"/>
    </location>
</feature>
<keyword evidence="6 14" id="KW-0812">Transmembrane</keyword>
<comment type="caution">
    <text evidence="15">The sequence shown here is derived from an EMBL/GenBank/DDBJ whole genome shotgun (WGS) entry which is preliminary data.</text>
</comment>
<dbReference type="Gene3D" id="1.10.357.140">
    <property type="entry name" value="UbiA prenyltransferase"/>
    <property type="match status" value="1"/>
</dbReference>
<proteinExistence type="inferred from homology"/>
<dbReference type="NCBIfam" id="TIGR01473">
    <property type="entry name" value="cyoE_ctaB"/>
    <property type="match status" value="1"/>
</dbReference>
<keyword evidence="9 14" id="KW-0472">Membrane</keyword>
<evidence type="ECO:0000256" key="3">
    <source>
        <dbReference type="ARBA" id="ARBA00012292"/>
    </source>
</evidence>
<comment type="catalytic activity">
    <reaction evidence="13 14">
        <text>heme b + (2E,6E)-farnesyl diphosphate + H2O = Fe(II)-heme o + diphosphate</text>
        <dbReference type="Rhea" id="RHEA:28070"/>
        <dbReference type="ChEBI" id="CHEBI:15377"/>
        <dbReference type="ChEBI" id="CHEBI:33019"/>
        <dbReference type="ChEBI" id="CHEBI:60344"/>
        <dbReference type="ChEBI" id="CHEBI:60530"/>
        <dbReference type="ChEBI" id="CHEBI:175763"/>
        <dbReference type="EC" id="2.5.1.141"/>
    </reaction>
</comment>
<sequence length="327" mass="34654">MTGMMNPIQSAAPHAQSRYGGEGYETVVVSSGEARDFIALLKPRVMSLVVFTALTGMVVAHGTIHPVLAFAALLAIAVGAGASGCLNMWYDADIDAVMSRTAKRPIPAGKITPSEALAFGMTLSVGSVLFLGLVANWLAAGLLAFTIFFYAVIYSMWLKRWTPQNIVIGGAAGAFPPMIGQAAVTGAVTLDTVILFAIIFIWTPPHFWALALVKSGDYARAGVPMLPNVRGPDETRRQILFYTLLLAPVGVLPALSGFGGMLYLGVSVATGAWMLLLAARVYRRRDGDAAAKACWSLFGFSIVYLFGLFAVLIAEHGFGLMMPVMGG</sequence>
<reference evidence="15 17" key="1">
    <citation type="submission" date="2015-09" db="EMBL/GenBank/DDBJ databases">
        <title>Identification and resolution of microdiversity through metagenomic sequencing of parallel consortia.</title>
        <authorList>
            <person name="Nelson W.C."/>
            <person name="Romine M.F."/>
            <person name="Lindemann S.R."/>
        </authorList>
    </citation>
    <scope>NUCLEOTIDE SEQUENCE [LARGE SCALE GENOMIC DNA]</scope>
    <source>
        <strain evidence="15">HL-109</strain>
    </source>
</reference>
<dbReference type="Proteomes" id="UP000182800">
    <property type="component" value="Unassembled WGS sequence"/>
</dbReference>
<dbReference type="Proteomes" id="UP000050497">
    <property type="component" value="Unassembled WGS sequence"/>
</dbReference>
<dbReference type="PROSITE" id="PS00943">
    <property type="entry name" value="UBIA"/>
    <property type="match status" value="1"/>
</dbReference>
<dbReference type="EMBL" id="LJSX01000001">
    <property type="protein sequence ID" value="KPQ12719.1"/>
    <property type="molecule type" value="Genomic_DNA"/>
</dbReference>
<dbReference type="PATRIC" id="fig|1653334.4.peg.1975"/>
<evidence type="ECO:0000256" key="13">
    <source>
        <dbReference type="ARBA" id="ARBA00047690"/>
    </source>
</evidence>
<dbReference type="EC" id="2.5.1.141" evidence="3 14"/>
<dbReference type="InterPro" id="IPR030470">
    <property type="entry name" value="UbiA_prenylTrfase_CS"/>
</dbReference>
<feature type="transmembrane region" description="Helical" evidence="14">
    <location>
        <begin position="137"/>
        <end position="154"/>
    </location>
</feature>
<evidence type="ECO:0000256" key="10">
    <source>
        <dbReference type="ARBA" id="ARBA00030253"/>
    </source>
</evidence>
<dbReference type="EMBL" id="FMBM01000003">
    <property type="protein sequence ID" value="SCC82604.1"/>
    <property type="molecule type" value="Genomic_DNA"/>
</dbReference>
<evidence type="ECO:0000256" key="7">
    <source>
        <dbReference type="ARBA" id="ARBA00022989"/>
    </source>
</evidence>
<protein>
    <recommendedName>
        <fullName evidence="11 14">Protoheme IX farnesyltransferase</fullName>
        <ecNumber evidence="3 14">2.5.1.141</ecNumber>
    </recommendedName>
    <alternativeName>
        <fullName evidence="12 14">Heme B farnesyltransferase</fullName>
    </alternativeName>
    <alternativeName>
        <fullName evidence="10 14">Heme O synthase</fullName>
    </alternativeName>
</protein>
<comment type="miscellaneous">
    <text evidence="14">Carbon 2 of the heme B porphyrin ring is defined according to the Fischer nomenclature.</text>
</comment>
<feature type="transmembrane region" description="Helical" evidence="14">
    <location>
        <begin position="193"/>
        <end position="213"/>
    </location>
</feature>
<evidence type="ECO:0000256" key="11">
    <source>
        <dbReference type="ARBA" id="ARBA00040810"/>
    </source>
</evidence>
<keyword evidence="4 14" id="KW-1003">Cell membrane</keyword>